<dbReference type="KEGG" id="cgv:CGLAU_00180"/>
<evidence type="ECO:0000256" key="1">
    <source>
        <dbReference type="SAM" id="Phobius"/>
    </source>
</evidence>
<feature type="transmembrane region" description="Helical" evidence="1">
    <location>
        <begin position="7"/>
        <end position="27"/>
    </location>
</feature>
<keyword evidence="3" id="KW-1185">Reference proteome</keyword>
<keyword evidence="1" id="KW-0812">Transmembrane</keyword>
<organism evidence="2 3">
    <name type="scientific">Corynebacterium glaucum</name>
    <dbReference type="NCBI Taxonomy" id="187491"/>
    <lineage>
        <taxon>Bacteria</taxon>
        <taxon>Bacillati</taxon>
        <taxon>Actinomycetota</taxon>
        <taxon>Actinomycetes</taxon>
        <taxon>Mycobacteriales</taxon>
        <taxon>Corynebacteriaceae</taxon>
        <taxon>Corynebacterium</taxon>
    </lineage>
</organism>
<dbReference type="Proteomes" id="UP000217209">
    <property type="component" value="Chromosome"/>
</dbReference>
<name>A0A1Q2HT87_9CORY</name>
<dbReference type="EMBL" id="CP019688">
    <property type="protein sequence ID" value="AQQ14042.1"/>
    <property type="molecule type" value="Genomic_DNA"/>
</dbReference>
<protein>
    <submittedName>
        <fullName evidence="2">Uncharacterized protein</fullName>
    </submittedName>
</protein>
<accession>A0A1Q2HT87</accession>
<reference evidence="2 3" key="1">
    <citation type="submission" date="2016-12" db="EMBL/GenBank/DDBJ databases">
        <authorList>
            <person name="Song W.-J."/>
            <person name="Kurnit D.M."/>
        </authorList>
    </citation>
    <scope>NUCLEOTIDE SEQUENCE [LARGE SCALE GENOMIC DNA]</scope>
    <source>
        <strain evidence="2 3">DSM 30827</strain>
    </source>
</reference>
<evidence type="ECO:0000313" key="2">
    <source>
        <dbReference type="EMBL" id="AQQ14042.1"/>
    </source>
</evidence>
<keyword evidence="1" id="KW-1133">Transmembrane helix</keyword>
<keyword evidence="1" id="KW-0472">Membrane</keyword>
<evidence type="ECO:0000313" key="3">
    <source>
        <dbReference type="Proteomes" id="UP000217209"/>
    </source>
</evidence>
<gene>
    <name evidence="2" type="ORF">CGLAU_00180</name>
</gene>
<dbReference type="AlphaFoldDB" id="A0A1Q2HT87"/>
<proteinExistence type="predicted"/>
<sequence>MTQILNNLVNVFVGAISAILKFPIIVIDQLSSAI</sequence>